<evidence type="ECO:0000256" key="1">
    <source>
        <dbReference type="SAM" id="MobiDB-lite"/>
    </source>
</evidence>
<dbReference type="AlphaFoldDB" id="A0A133V8Z8"/>
<organism evidence="2 3">
    <name type="scientific">candidate division MSBL1 archaeon SCGC-AAA261G05</name>
    <dbReference type="NCBI Taxonomy" id="1698276"/>
    <lineage>
        <taxon>Archaea</taxon>
        <taxon>Methanobacteriati</taxon>
        <taxon>Methanobacteriota</taxon>
        <taxon>candidate division MSBL1</taxon>
    </lineage>
</organism>
<feature type="compositionally biased region" description="Basic and acidic residues" evidence="1">
    <location>
        <begin position="200"/>
        <end position="209"/>
    </location>
</feature>
<sequence length="209" mass="24137">MRQDPADIIYDISSFLRTKGEGEEVTVAEVAEATRHHRATVKKYLGIIRLVHNRAPQLEELDGRIKISRLPSDLAELDETEVILTSLYFKKAVRQEQAIQKEDWMRSEVLEKMKGMELIDTVGEKFFLTSLGLSSAMLTVRDAFNRGIDTELSGIEREKDKEKYRDPQAVYPAVDSRPVFSNEIRPPSRWSTHYKKTQKRREETHVMSA</sequence>
<gene>
    <name evidence="2" type="ORF">AKJ47_03150</name>
</gene>
<feature type="region of interest" description="Disordered" evidence="1">
    <location>
        <begin position="180"/>
        <end position="209"/>
    </location>
</feature>
<keyword evidence="3" id="KW-1185">Reference proteome</keyword>
<protein>
    <submittedName>
        <fullName evidence="2">Uncharacterized protein</fullName>
    </submittedName>
</protein>
<evidence type="ECO:0000313" key="2">
    <source>
        <dbReference type="EMBL" id="KXB02916.1"/>
    </source>
</evidence>
<accession>A0A133V8Z8</accession>
<dbReference type="Proteomes" id="UP000070405">
    <property type="component" value="Unassembled WGS sequence"/>
</dbReference>
<evidence type="ECO:0000313" key="3">
    <source>
        <dbReference type="Proteomes" id="UP000070405"/>
    </source>
</evidence>
<proteinExistence type="predicted"/>
<name>A0A133V8Z8_9EURY</name>
<comment type="caution">
    <text evidence="2">The sequence shown here is derived from an EMBL/GenBank/DDBJ whole genome shotgun (WGS) entry which is preliminary data.</text>
</comment>
<reference evidence="2 3" key="1">
    <citation type="journal article" date="2016" name="Sci. Rep.">
        <title>Metabolic traits of an uncultured archaeal lineage -MSBL1- from brine pools of the Red Sea.</title>
        <authorList>
            <person name="Mwirichia R."/>
            <person name="Alam I."/>
            <person name="Rashid M."/>
            <person name="Vinu M."/>
            <person name="Ba-Alawi W."/>
            <person name="Anthony Kamau A."/>
            <person name="Kamanda Ngugi D."/>
            <person name="Goker M."/>
            <person name="Klenk H.P."/>
            <person name="Bajic V."/>
            <person name="Stingl U."/>
        </authorList>
    </citation>
    <scope>NUCLEOTIDE SEQUENCE [LARGE SCALE GENOMIC DNA]</scope>
    <source>
        <strain evidence="2">SCGC-AAA261G05</strain>
    </source>
</reference>
<dbReference type="EMBL" id="LHYA01000057">
    <property type="protein sequence ID" value="KXB02916.1"/>
    <property type="molecule type" value="Genomic_DNA"/>
</dbReference>